<name>A0A6A6B677_9PEZI</name>
<evidence type="ECO:0000313" key="3">
    <source>
        <dbReference type="Proteomes" id="UP000799438"/>
    </source>
</evidence>
<evidence type="ECO:0000256" key="1">
    <source>
        <dbReference type="SAM" id="MobiDB-lite"/>
    </source>
</evidence>
<sequence>MPPIPIYSNAPINPNTAAATADGVTPQTDSNLNDQQGQQHPPPTRIVPASVPATTTQGVGSQPAAPQPGAVPIPPPPSTTTATATSAGVPPAPQPGQAPSIATATATAPAPTHAAHPPPQFSIPAPQANAAPTSSTTASAAAYPAGPTTINLGPAPGGAAPSPAETGATATREQRRSLEHPPGYVQNPYAADGTAEQRARMEAAAQQQQEEGGLWGSMRAAAAKVGEGLKKGEEEAWKLVGGSGGKGGSLGG</sequence>
<keyword evidence="3" id="KW-1185">Reference proteome</keyword>
<dbReference type="Proteomes" id="UP000799438">
    <property type="component" value="Unassembled WGS sequence"/>
</dbReference>
<dbReference type="EMBL" id="ML995492">
    <property type="protein sequence ID" value="KAF2139632.1"/>
    <property type="molecule type" value="Genomic_DNA"/>
</dbReference>
<dbReference type="RefSeq" id="XP_033395345.1">
    <property type="nucleotide sequence ID" value="XM_033540863.1"/>
</dbReference>
<feature type="compositionally biased region" description="Pro residues" evidence="1">
    <location>
        <begin position="65"/>
        <end position="78"/>
    </location>
</feature>
<feature type="region of interest" description="Disordered" evidence="1">
    <location>
        <begin position="1"/>
        <end position="252"/>
    </location>
</feature>
<feature type="compositionally biased region" description="Basic and acidic residues" evidence="1">
    <location>
        <begin position="227"/>
        <end position="237"/>
    </location>
</feature>
<accession>A0A6A6B677</accession>
<feature type="compositionally biased region" description="Polar residues" evidence="1">
    <location>
        <begin position="25"/>
        <end position="39"/>
    </location>
</feature>
<feature type="compositionally biased region" description="Low complexity" evidence="1">
    <location>
        <begin position="202"/>
        <end position="211"/>
    </location>
</feature>
<feature type="compositionally biased region" description="Gly residues" evidence="1">
    <location>
        <begin position="241"/>
        <end position="252"/>
    </location>
</feature>
<feature type="compositionally biased region" description="Low complexity" evidence="1">
    <location>
        <begin position="79"/>
        <end position="89"/>
    </location>
</feature>
<feature type="compositionally biased region" description="Low complexity" evidence="1">
    <location>
        <begin position="124"/>
        <end position="171"/>
    </location>
</feature>
<feature type="compositionally biased region" description="Low complexity" evidence="1">
    <location>
        <begin position="97"/>
        <end position="115"/>
    </location>
</feature>
<reference evidence="2" key="1">
    <citation type="journal article" date="2020" name="Stud. Mycol.">
        <title>101 Dothideomycetes genomes: a test case for predicting lifestyles and emergence of pathogens.</title>
        <authorList>
            <person name="Haridas S."/>
            <person name="Albert R."/>
            <person name="Binder M."/>
            <person name="Bloem J."/>
            <person name="Labutti K."/>
            <person name="Salamov A."/>
            <person name="Andreopoulos B."/>
            <person name="Baker S."/>
            <person name="Barry K."/>
            <person name="Bills G."/>
            <person name="Bluhm B."/>
            <person name="Cannon C."/>
            <person name="Castanera R."/>
            <person name="Culley D."/>
            <person name="Daum C."/>
            <person name="Ezra D."/>
            <person name="Gonzalez J."/>
            <person name="Henrissat B."/>
            <person name="Kuo A."/>
            <person name="Liang C."/>
            <person name="Lipzen A."/>
            <person name="Lutzoni F."/>
            <person name="Magnuson J."/>
            <person name="Mondo S."/>
            <person name="Nolan M."/>
            <person name="Ohm R."/>
            <person name="Pangilinan J."/>
            <person name="Park H.-J."/>
            <person name="Ramirez L."/>
            <person name="Alfaro M."/>
            <person name="Sun H."/>
            <person name="Tritt A."/>
            <person name="Yoshinaga Y."/>
            <person name="Zwiers L.-H."/>
            <person name="Turgeon B."/>
            <person name="Goodwin S."/>
            <person name="Spatafora J."/>
            <person name="Crous P."/>
            <person name="Grigoriev I."/>
        </authorList>
    </citation>
    <scope>NUCLEOTIDE SEQUENCE</scope>
    <source>
        <strain evidence="2">CBS 121167</strain>
    </source>
</reference>
<dbReference type="OrthoDB" id="5385910at2759"/>
<dbReference type="GeneID" id="54298359"/>
<evidence type="ECO:0000313" key="2">
    <source>
        <dbReference type="EMBL" id="KAF2139632.1"/>
    </source>
</evidence>
<protein>
    <submittedName>
        <fullName evidence="2">Uncharacterized protein</fullName>
    </submittedName>
</protein>
<gene>
    <name evidence="2" type="ORF">K452DRAFT_289632</name>
</gene>
<dbReference type="AlphaFoldDB" id="A0A6A6B677"/>
<organism evidence="2 3">
    <name type="scientific">Aplosporella prunicola CBS 121167</name>
    <dbReference type="NCBI Taxonomy" id="1176127"/>
    <lineage>
        <taxon>Eukaryota</taxon>
        <taxon>Fungi</taxon>
        <taxon>Dikarya</taxon>
        <taxon>Ascomycota</taxon>
        <taxon>Pezizomycotina</taxon>
        <taxon>Dothideomycetes</taxon>
        <taxon>Dothideomycetes incertae sedis</taxon>
        <taxon>Botryosphaeriales</taxon>
        <taxon>Aplosporellaceae</taxon>
        <taxon>Aplosporella</taxon>
    </lineage>
</organism>
<proteinExistence type="predicted"/>
<feature type="compositionally biased region" description="Low complexity" evidence="1">
    <location>
        <begin position="9"/>
        <end position="21"/>
    </location>
</feature>